<sequence>MEKICNMMRLPSMVKTLTQQKPNAALPLIADGHVGSQMCNVIKMKELKSVINEFCEMEACPEWDLKYLKQVEDGETKNGPHPGA</sequence>
<comment type="caution">
    <text evidence="1">The sequence shown here is derived from an EMBL/GenBank/DDBJ whole genome shotgun (WGS) entry which is preliminary data.</text>
</comment>
<dbReference type="EMBL" id="JYDV01000018">
    <property type="protein sequence ID" value="KRZ41893.1"/>
    <property type="molecule type" value="Genomic_DNA"/>
</dbReference>
<gene>
    <name evidence="1" type="ORF">T4C_5582</name>
</gene>
<proteinExistence type="predicted"/>
<protein>
    <submittedName>
        <fullName evidence="1">Uncharacterized protein</fullName>
    </submittedName>
</protein>
<dbReference type="Proteomes" id="UP000054826">
    <property type="component" value="Unassembled WGS sequence"/>
</dbReference>
<accession>A0A0V1K504</accession>
<organism evidence="1 2">
    <name type="scientific">Trichinella pseudospiralis</name>
    <name type="common">Parasitic roundworm</name>
    <dbReference type="NCBI Taxonomy" id="6337"/>
    <lineage>
        <taxon>Eukaryota</taxon>
        <taxon>Metazoa</taxon>
        <taxon>Ecdysozoa</taxon>
        <taxon>Nematoda</taxon>
        <taxon>Enoplea</taxon>
        <taxon>Dorylaimia</taxon>
        <taxon>Trichinellida</taxon>
        <taxon>Trichinellidae</taxon>
        <taxon>Trichinella</taxon>
    </lineage>
</organism>
<reference evidence="1 2" key="1">
    <citation type="submission" date="2015-01" db="EMBL/GenBank/DDBJ databases">
        <title>Evolution of Trichinella species and genotypes.</title>
        <authorList>
            <person name="Korhonen P.K."/>
            <person name="Edoardo P."/>
            <person name="Giuseppe L.R."/>
            <person name="Gasser R.B."/>
        </authorList>
    </citation>
    <scope>NUCLEOTIDE SEQUENCE [LARGE SCALE GENOMIC DNA]</scope>
    <source>
        <strain evidence="1">ISS176</strain>
    </source>
</reference>
<dbReference type="AlphaFoldDB" id="A0A0V1K504"/>
<evidence type="ECO:0000313" key="2">
    <source>
        <dbReference type="Proteomes" id="UP000054826"/>
    </source>
</evidence>
<evidence type="ECO:0000313" key="1">
    <source>
        <dbReference type="EMBL" id="KRZ41893.1"/>
    </source>
</evidence>
<name>A0A0V1K504_TRIPS</name>